<dbReference type="PANTHER" id="PTHR39200:SF1">
    <property type="entry name" value="AUTO-TRANSPORTER ADHESIN HEAD GIN DOMAIN-CONTAINING PROTEIN-RELATED"/>
    <property type="match status" value="1"/>
</dbReference>
<proteinExistence type="predicted"/>
<accession>A0A8S8XAJ5</accession>
<keyword evidence="2" id="KW-0472">Membrane</keyword>
<dbReference type="EMBL" id="BOPV01000001">
    <property type="protein sequence ID" value="GIL38377.1"/>
    <property type="molecule type" value="Genomic_DNA"/>
</dbReference>
<feature type="compositionally biased region" description="Polar residues" evidence="1">
    <location>
        <begin position="269"/>
        <end position="286"/>
    </location>
</feature>
<evidence type="ECO:0000313" key="4">
    <source>
        <dbReference type="EMBL" id="GIL38377.1"/>
    </source>
</evidence>
<gene>
    <name evidence="4" type="ORF">TMPK1_06140</name>
</gene>
<keyword evidence="2" id="KW-0812">Transmembrane</keyword>
<keyword evidence="5" id="KW-1185">Reference proteome</keyword>
<evidence type="ECO:0000256" key="1">
    <source>
        <dbReference type="SAM" id="MobiDB-lite"/>
    </source>
</evidence>
<sequence>MPNDEPGLRPPYLVLALSVVLVVTVAMSTSLDFGFGDETTTEDRTVASETRTLAEGRGVEIAGPIDTVIRIGSPQSIEIEAPDSLRPQITTELRDGLVHLGFDGKVPRRTKLKARITVPQMEKLHIAGSGNAEIMGLDGGTFAITIDGSGSVDASGTVERTDIMVRGSGDIDLSSLQTRDPTVRVQGSGNVELGDIASGTARVEIRGSGNVTLSGRVDRLETTIAGSGDLDASELEAQDARVEVRGNGDAELHVRRTLEVIRHSGDGVVTNTGSAHVTTTELGKKR</sequence>
<feature type="transmembrane region" description="Helical" evidence="2">
    <location>
        <begin position="12"/>
        <end position="35"/>
    </location>
</feature>
<name>A0A8S8XAJ5_9PROT</name>
<dbReference type="Gene3D" id="2.160.20.120">
    <property type="match status" value="1"/>
</dbReference>
<dbReference type="Proteomes" id="UP000681075">
    <property type="component" value="Unassembled WGS sequence"/>
</dbReference>
<comment type="caution">
    <text evidence="4">The sequence shown here is derived from an EMBL/GenBank/DDBJ whole genome shotgun (WGS) entry which is preliminary data.</text>
</comment>
<evidence type="ECO:0000259" key="3">
    <source>
        <dbReference type="Pfam" id="PF10988"/>
    </source>
</evidence>
<dbReference type="Pfam" id="PF10988">
    <property type="entry name" value="DUF2807"/>
    <property type="match status" value="1"/>
</dbReference>
<dbReference type="PANTHER" id="PTHR39200">
    <property type="entry name" value="HYPOTHETICAL EXPORTED PROTEIN"/>
    <property type="match status" value="1"/>
</dbReference>
<keyword evidence="2" id="KW-1133">Transmembrane helix</keyword>
<protein>
    <submittedName>
        <fullName evidence="4">DUF2807 domain-containing protein</fullName>
    </submittedName>
</protein>
<evidence type="ECO:0000313" key="5">
    <source>
        <dbReference type="Proteomes" id="UP000681075"/>
    </source>
</evidence>
<reference evidence="4" key="1">
    <citation type="submission" date="2021-02" db="EMBL/GenBank/DDBJ databases">
        <title>Genome sequence of Rhodospirillales sp. strain TMPK1 isolated from soil.</title>
        <authorList>
            <person name="Nakai R."/>
            <person name="Kusada H."/>
            <person name="Tamaki H."/>
        </authorList>
    </citation>
    <scope>NUCLEOTIDE SEQUENCE</scope>
    <source>
        <strain evidence="4">TMPK1</strain>
    </source>
</reference>
<organism evidence="4 5">
    <name type="scientific">Roseiterribacter gracilis</name>
    <dbReference type="NCBI Taxonomy" id="2812848"/>
    <lineage>
        <taxon>Bacteria</taxon>
        <taxon>Pseudomonadati</taxon>
        <taxon>Pseudomonadota</taxon>
        <taxon>Alphaproteobacteria</taxon>
        <taxon>Rhodospirillales</taxon>
        <taxon>Roseiterribacteraceae</taxon>
        <taxon>Roseiterribacter</taxon>
    </lineage>
</organism>
<dbReference type="InterPro" id="IPR021255">
    <property type="entry name" value="DUF2807"/>
</dbReference>
<feature type="region of interest" description="Disordered" evidence="1">
    <location>
        <begin position="267"/>
        <end position="286"/>
    </location>
</feature>
<dbReference type="AlphaFoldDB" id="A0A8S8XAJ5"/>
<evidence type="ECO:0000256" key="2">
    <source>
        <dbReference type="SAM" id="Phobius"/>
    </source>
</evidence>
<feature type="domain" description="Putative auto-transporter adhesin head GIN" evidence="3">
    <location>
        <begin position="58"/>
        <end position="211"/>
    </location>
</feature>